<evidence type="ECO:0000256" key="4">
    <source>
        <dbReference type="ARBA" id="ARBA00023136"/>
    </source>
</evidence>
<accession>A0ABD3W4Q2</accession>
<evidence type="ECO:0000256" key="3">
    <source>
        <dbReference type="ARBA" id="ARBA00022989"/>
    </source>
</evidence>
<evidence type="ECO:0000256" key="1">
    <source>
        <dbReference type="ARBA" id="ARBA00004370"/>
    </source>
</evidence>
<dbReference type="SUPFAM" id="SSF81321">
    <property type="entry name" value="Family A G protein-coupled receptor-like"/>
    <property type="match status" value="1"/>
</dbReference>
<dbReference type="PANTHER" id="PTHR46641:SF2">
    <property type="entry name" value="FMRFAMIDE RECEPTOR"/>
    <property type="match status" value="1"/>
</dbReference>
<dbReference type="InterPro" id="IPR017452">
    <property type="entry name" value="GPCR_Rhodpsn_7TM"/>
</dbReference>
<feature type="transmembrane region" description="Helical" evidence="5">
    <location>
        <begin position="80"/>
        <end position="100"/>
    </location>
</feature>
<feature type="transmembrane region" description="Helical" evidence="5">
    <location>
        <begin position="322"/>
        <end position="340"/>
    </location>
</feature>
<dbReference type="Pfam" id="PF00001">
    <property type="entry name" value="7tm_1"/>
    <property type="match status" value="1"/>
</dbReference>
<comment type="caution">
    <text evidence="7">The sequence shown here is derived from an EMBL/GenBank/DDBJ whole genome shotgun (WGS) entry which is preliminary data.</text>
</comment>
<keyword evidence="8" id="KW-1185">Reference proteome</keyword>
<keyword evidence="4 5" id="KW-0472">Membrane</keyword>
<feature type="transmembrane region" description="Helical" evidence="5">
    <location>
        <begin position="166"/>
        <end position="190"/>
    </location>
</feature>
<evidence type="ECO:0000259" key="6">
    <source>
        <dbReference type="PROSITE" id="PS50262"/>
    </source>
</evidence>
<dbReference type="AlphaFoldDB" id="A0ABD3W4Q2"/>
<feature type="domain" description="G-protein coupled receptors family 1 profile" evidence="6">
    <location>
        <begin position="61"/>
        <end position="338"/>
    </location>
</feature>
<name>A0ABD3W4Q2_SINWO</name>
<organism evidence="7 8">
    <name type="scientific">Sinanodonta woodiana</name>
    <name type="common">Chinese pond mussel</name>
    <name type="synonym">Anodonta woodiana</name>
    <dbReference type="NCBI Taxonomy" id="1069815"/>
    <lineage>
        <taxon>Eukaryota</taxon>
        <taxon>Metazoa</taxon>
        <taxon>Spiralia</taxon>
        <taxon>Lophotrochozoa</taxon>
        <taxon>Mollusca</taxon>
        <taxon>Bivalvia</taxon>
        <taxon>Autobranchia</taxon>
        <taxon>Heteroconchia</taxon>
        <taxon>Palaeoheterodonta</taxon>
        <taxon>Unionida</taxon>
        <taxon>Unionoidea</taxon>
        <taxon>Unionidae</taxon>
        <taxon>Unioninae</taxon>
        <taxon>Sinanodonta</taxon>
    </lineage>
</organism>
<sequence length="426" mass="48816">MAGFQQSSTPVSEIKISSSNITNLNNTEFLLLTFSDKVTDGIIFVTECFLNPIISVFGLTGSVLSIASILLQLKMRISTAICMVALAMSNSLFLITNALWKSTCIIKSSDMVLNYKYNANIVSVLFYLKISFCRISSWLMVVIASEKMVAVTLPLKVKIYCTKRNISVLIILISTATLLFMSPFCLIWKVDYIYDRNLQAIRVYMKETENYRDNTDPTDNYINYFLVIAFRYLPLASVVVVNTKIGIVLWKNKRFRQMTFPNSRNASMSKEERRITFLLVTVVTVFIICLLPVNVHVAVTIVVEEYNLFRKYHNLYITMDNVSLLLELLNPSVILFMYMATNKQFMKMLKGIFCKCTYKHWTRASQDNSHVVNLMETQPKAERMSTFELPHTTRIESPGTTKTVMALEVRSTNHLDQSRKNESTML</sequence>
<evidence type="ECO:0000313" key="7">
    <source>
        <dbReference type="EMBL" id="KAL3868862.1"/>
    </source>
</evidence>
<feature type="transmembrane region" description="Helical" evidence="5">
    <location>
        <begin position="277"/>
        <end position="302"/>
    </location>
</feature>
<feature type="transmembrane region" description="Helical" evidence="5">
    <location>
        <begin position="221"/>
        <end position="250"/>
    </location>
</feature>
<reference evidence="7 8" key="1">
    <citation type="submission" date="2024-11" db="EMBL/GenBank/DDBJ databases">
        <title>Chromosome-level genome assembly of the freshwater bivalve Anodonta woodiana.</title>
        <authorList>
            <person name="Chen X."/>
        </authorList>
    </citation>
    <scope>NUCLEOTIDE SEQUENCE [LARGE SCALE GENOMIC DNA]</scope>
    <source>
        <strain evidence="7">MN2024</strain>
        <tissue evidence="7">Gills</tissue>
    </source>
</reference>
<feature type="transmembrane region" description="Helical" evidence="5">
    <location>
        <begin position="53"/>
        <end position="73"/>
    </location>
</feature>
<dbReference type="InterPro" id="IPR052954">
    <property type="entry name" value="GPCR-Ligand_Int"/>
</dbReference>
<gene>
    <name evidence="7" type="ORF">ACJMK2_041619</name>
</gene>
<proteinExistence type="predicted"/>
<dbReference type="GO" id="GO:0016020">
    <property type="term" value="C:membrane"/>
    <property type="evidence" value="ECO:0007669"/>
    <property type="project" value="UniProtKB-SubCell"/>
</dbReference>
<evidence type="ECO:0000256" key="2">
    <source>
        <dbReference type="ARBA" id="ARBA00022692"/>
    </source>
</evidence>
<keyword evidence="2 5" id="KW-0812">Transmembrane</keyword>
<dbReference type="EMBL" id="JBJQND010000008">
    <property type="protein sequence ID" value="KAL3868862.1"/>
    <property type="molecule type" value="Genomic_DNA"/>
</dbReference>
<evidence type="ECO:0000313" key="8">
    <source>
        <dbReference type="Proteomes" id="UP001634394"/>
    </source>
</evidence>
<dbReference type="PRINTS" id="PR00237">
    <property type="entry name" value="GPCRRHODOPSN"/>
</dbReference>
<keyword evidence="3 5" id="KW-1133">Transmembrane helix</keyword>
<protein>
    <recommendedName>
        <fullName evidence="6">G-protein coupled receptors family 1 profile domain-containing protein</fullName>
    </recommendedName>
</protein>
<evidence type="ECO:0000256" key="5">
    <source>
        <dbReference type="SAM" id="Phobius"/>
    </source>
</evidence>
<dbReference type="Proteomes" id="UP001634394">
    <property type="component" value="Unassembled WGS sequence"/>
</dbReference>
<comment type="subcellular location">
    <subcellularLocation>
        <location evidence="1">Membrane</location>
    </subcellularLocation>
</comment>
<dbReference type="PROSITE" id="PS50262">
    <property type="entry name" value="G_PROTEIN_RECEP_F1_2"/>
    <property type="match status" value="1"/>
</dbReference>
<dbReference type="CDD" id="cd14978">
    <property type="entry name" value="7tmA_FMRFamide_R-like"/>
    <property type="match status" value="1"/>
</dbReference>
<dbReference type="Gene3D" id="1.20.1070.10">
    <property type="entry name" value="Rhodopsin 7-helix transmembrane proteins"/>
    <property type="match status" value="1"/>
</dbReference>
<dbReference type="InterPro" id="IPR000276">
    <property type="entry name" value="GPCR_Rhodpsn"/>
</dbReference>
<feature type="transmembrane region" description="Helical" evidence="5">
    <location>
        <begin position="120"/>
        <end position="145"/>
    </location>
</feature>
<dbReference type="PANTHER" id="PTHR46641">
    <property type="entry name" value="FMRFAMIDE RECEPTOR-RELATED"/>
    <property type="match status" value="1"/>
</dbReference>